<keyword evidence="3" id="KW-1185">Reference proteome</keyword>
<dbReference type="InterPro" id="IPR001214">
    <property type="entry name" value="SET_dom"/>
</dbReference>
<dbReference type="GO" id="GO:0000785">
    <property type="term" value="C:chromatin"/>
    <property type="evidence" value="ECO:0007669"/>
    <property type="project" value="TreeGrafter"/>
</dbReference>
<evidence type="ECO:0000313" key="2">
    <source>
        <dbReference type="EMBL" id="KAK4464681.1"/>
    </source>
</evidence>
<dbReference type="Gene3D" id="2.170.270.10">
    <property type="entry name" value="SET domain"/>
    <property type="match status" value="1"/>
</dbReference>
<comment type="caution">
    <text evidence="2">The sequence shown here is derived from an EMBL/GenBank/DDBJ whole genome shotgun (WGS) entry which is preliminary data.</text>
</comment>
<dbReference type="GO" id="GO:0046974">
    <property type="term" value="F:histone H3K9 methyltransferase activity"/>
    <property type="evidence" value="ECO:0007669"/>
    <property type="project" value="TreeGrafter"/>
</dbReference>
<feature type="non-terminal residue" evidence="2">
    <location>
        <position position="1"/>
    </location>
</feature>
<sequence>QRILRHEWLGEYIGELLDPSHPGSLDGSYSFNLDRGDFGLLPPLEIDSVRRGNWTRFVNHRCDPNVELVTTQAGKIRMLCFRARQNIEAGQEIFIHYGRPYFTSRSMACQCDYQGVPHAP</sequence>
<dbReference type="GO" id="GO:0000122">
    <property type="term" value="P:negative regulation of transcription by RNA polymerase II"/>
    <property type="evidence" value="ECO:0007669"/>
    <property type="project" value="TreeGrafter"/>
</dbReference>
<organism evidence="2 3">
    <name type="scientific">Cladorrhinum samala</name>
    <dbReference type="NCBI Taxonomy" id="585594"/>
    <lineage>
        <taxon>Eukaryota</taxon>
        <taxon>Fungi</taxon>
        <taxon>Dikarya</taxon>
        <taxon>Ascomycota</taxon>
        <taxon>Pezizomycotina</taxon>
        <taxon>Sordariomycetes</taxon>
        <taxon>Sordariomycetidae</taxon>
        <taxon>Sordariales</taxon>
        <taxon>Podosporaceae</taxon>
        <taxon>Cladorrhinum</taxon>
    </lineage>
</organism>
<dbReference type="EMBL" id="MU864946">
    <property type="protein sequence ID" value="KAK4464681.1"/>
    <property type="molecule type" value="Genomic_DNA"/>
</dbReference>
<dbReference type="InterPro" id="IPR046341">
    <property type="entry name" value="SET_dom_sf"/>
</dbReference>
<evidence type="ECO:0000259" key="1">
    <source>
        <dbReference type="PROSITE" id="PS50280"/>
    </source>
</evidence>
<dbReference type="PANTHER" id="PTHR46307:SF4">
    <property type="entry name" value="G9A, ISOFORM B"/>
    <property type="match status" value="1"/>
</dbReference>
<dbReference type="InterPro" id="IPR043550">
    <property type="entry name" value="EHMT1/EHMT2"/>
</dbReference>
<feature type="domain" description="SET" evidence="1">
    <location>
        <begin position="1"/>
        <end position="98"/>
    </location>
</feature>
<dbReference type="SMART" id="SM00317">
    <property type="entry name" value="SET"/>
    <property type="match status" value="1"/>
</dbReference>
<feature type="non-terminal residue" evidence="2">
    <location>
        <position position="120"/>
    </location>
</feature>
<dbReference type="PANTHER" id="PTHR46307">
    <property type="entry name" value="G9A, ISOFORM B"/>
    <property type="match status" value="1"/>
</dbReference>
<accession>A0AAV9HVD4</accession>
<dbReference type="AlphaFoldDB" id="A0AAV9HVD4"/>
<reference evidence="2" key="1">
    <citation type="journal article" date="2023" name="Mol. Phylogenet. Evol.">
        <title>Genome-scale phylogeny and comparative genomics of the fungal order Sordariales.</title>
        <authorList>
            <person name="Hensen N."/>
            <person name="Bonometti L."/>
            <person name="Westerberg I."/>
            <person name="Brannstrom I.O."/>
            <person name="Guillou S."/>
            <person name="Cros-Aarteil S."/>
            <person name="Calhoun S."/>
            <person name="Haridas S."/>
            <person name="Kuo A."/>
            <person name="Mondo S."/>
            <person name="Pangilinan J."/>
            <person name="Riley R."/>
            <person name="LaButti K."/>
            <person name="Andreopoulos B."/>
            <person name="Lipzen A."/>
            <person name="Chen C."/>
            <person name="Yan M."/>
            <person name="Daum C."/>
            <person name="Ng V."/>
            <person name="Clum A."/>
            <person name="Steindorff A."/>
            <person name="Ohm R.A."/>
            <person name="Martin F."/>
            <person name="Silar P."/>
            <person name="Natvig D.O."/>
            <person name="Lalanne C."/>
            <person name="Gautier V."/>
            <person name="Ament-Velasquez S.L."/>
            <person name="Kruys A."/>
            <person name="Hutchinson M.I."/>
            <person name="Powell A.J."/>
            <person name="Barry K."/>
            <person name="Miller A.N."/>
            <person name="Grigoriev I.V."/>
            <person name="Debuchy R."/>
            <person name="Gladieux P."/>
            <person name="Hiltunen Thoren M."/>
            <person name="Johannesson H."/>
        </authorList>
    </citation>
    <scope>NUCLEOTIDE SEQUENCE</scope>
    <source>
        <strain evidence="2">PSN324</strain>
    </source>
</reference>
<dbReference type="PROSITE" id="PS50280">
    <property type="entry name" value="SET"/>
    <property type="match status" value="1"/>
</dbReference>
<gene>
    <name evidence="2" type="ORF">QBC42DRAFT_156692</name>
</gene>
<protein>
    <recommendedName>
        <fullName evidence="1">SET domain-containing protein</fullName>
    </recommendedName>
</protein>
<proteinExistence type="predicted"/>
<reference evidence="2" key="2">
    <citation type="submission" date="2023-06" db="EMBL/GenBank/DDBJ databases">
        <authorList>
            <consortium name="Lawrence Berkeley National Laboratory"/>
            <person name="Mondo S.J."/>
            <person name="Hensen N."/>
            <person name="Bonometti L."/>
            <person name="Westerberg I."/>
            <person name="Brannstrom I.O."/>
            <person name="Guillou S."/>
            <person name="Cros-Aarteil S."/>
            <person name="Calhoun S."/>
            <person name="Haridas S."/>
            <person name="Kuo A."/>
            <person name="Pangilinan J."/>
            <person name="Riley R."/>
            <person name="Labutti K."/>
            <person name="Andreopoulos B."/>
            <person name="Lipzen A."/>
            <person name="Chen C."/>
            <person name="Yanf M."/>
            <person name="Daum C."/>
            <person name="Ng V."/>
            <person name="Clum A."/>
            <person name="Steindorff A."/>
            <person name="Ohm R."/>
            <person name="Martin F."/>
            <person name="Silar P."/>
            <person name="Natvig D."/>
            <person name="Lalanne C."/>
            <person name="Gautier V."/>
            <person name="Ament-Velasquez S.L."/>
            <person name="Kruys A."/>
            <person name="Hutchinson M.I."/>
            <person name="Powell A.J."/>
            <person name="Barry K."/>
            <person name="Miller A.N."/>
            <person name="Grigoriev I.V."/>
            <person name="Debuchy R."/>
            <person name="Gladieux P."/>
            <person name="Thoren M.H."/>
            <person name="Johannesson H."/>
        </authorList>
    </citation>
    <scope>NUCLEOTIDE SEQUENCE</scope>
    <source>
        <strain evidence="2">PSN324</strain>
    </source>
</reference>
<dbReference type="SUPFAM" id="SSF82199">
    <property type="entry name" value="SET domain"/>
    <property type="match status" value="1"/>
</dbReference>
<dbReference type="GO" id="GO:0005634">
    <property type="term" value="C:nucleus"/>
    <property type="evidence" value="ECO:0007669"/>
    <property type="project" value="TreeGrafter"/>
</dbReference>
<dbReference type="Proteomes" id="UP001321749">
    <property type="component" value="Unassembled WGS sequence"/>
</dbReference>
<dbReference type="Pfam" id="PF00856">
    <property type="entry name" value="SET"/>
    <property type="match status" value="1"/>
</dbReference>
<evidence type="ECO:0000313" key="3">
    <source>
        <dbReference type="Proteomes" id="UP001321749"/>
    </source>
</evidence>
<name>A0AAV9HVD4_9PEZI</name>